<dbReference type="AlphaFoldDB" id="A0A6A6BP97"/>
<gene>
    <name evidence="2" type="ORF">K452DRAFT_103975</name>
</gene>
<feature type="chain" id="PRO_5025619690" evidence="1">
    <location>
        <begin position="30"/>
        <end position="70"/>
    </location>
</feature>
<reference evidence="2" key="1">
    <citation type="journal article" date="2020" name="Stud. Mycol.">
        <title>101 Dothideomycetes genomes: a test case for predicting lifestyles and emergence of pathogens.</title>
        <authorList>
            <person name="Haridas S."/>
            <person name="Albert R."/>
            <person name="Binder M."/>
            <person name="Bloem J."/>
            <person name="Labutti K."/>
            <person name="Salamov A."/>
            <person name="Andreopoulos B."/>
            <person name="Baker S."/>
            <person name="Barry K."/>
            <person name="Bills G."/>
            <person name="Bluhm B."/>
            <person name="Cannon C."/>
            <person name="Castanera R."/>
            <person name="Culley D."/>
            <person name="Daum C."/>
            <person name="Ezra D."/>
            <person name="Gonzalez J."/>
            <person name="Henrissat B."/>
            <person name="Kuo A."/>
            <person name="Liang C."/>
            <person name="Lipzen A."/>
            <person name="Lutzoni F."/>
            <person name="Magnuson J."/>
            <person name="Mondo S."/>
            <person name="Nolan M."/>
            <person name="Ohm R."/>
            <person name="Pangilinan J."/>
            <person name="Park H.-J."/>
            <person name="Ramirez L."/>
            <person name="Alfaro M."/>
            <person name="Sun H."/>
            <person name="Tritt A."/>
            <person name="Yoshinaga Y."/>
            <person name="Zwiers L.-H."/>
            <person name="Turgeon B."/>
            <person name="Goodwin S."/>
            <person name="Spatafora J."/>
            <person name="Crous P."/>
            <person name="Grigoriev I."/>
        </authorList>
    </citation>
    <scope>NUCLEOTIDE SEQUENCE</scope>
    <source>
        <strain evidence="2">CBS 121167</strain>
    </source>
</reference>
<dbReference type="RefSeq" id="XP_033401671.1">
    <property type="nucleotide sequence ID" value="XM_033534943.1"/>
</dbReference>
<organism evidence="2 3">
    <name type="scientific">Aplosporella prunicola CBS 121167</name>
    <dbReference type="NCBI Taxonomy" id="1176127"/>
    <lineage>
        <taxon>Eukaryota</taxon>
        <taxon>Fungi</taxon>
        <taxon>Dikarya</taxon>
        <taxon>Ascomycota</taxon>
        <taxon>Pezizomycotina</taxon>
        <taxon>Dothideomycetes</taxon>
        <taxon>Dothideomycetes incertae sedis</taxon>
        <taxon>Botryosphaeriales</taxon>
        <taxon>Aplosporellaceae</taxon>
        <taxon>Aplosporella</taxon>
    </lineage>
</organism>
<proteinExistence type="predicted"/>
<dbReference type="EMBL" id="ML995476">
    <property type="protein sequence ID" value="KAF2145959.1"/>
    <property type="molecule type" value="Genomic_DNA"/>
</dbReference>
<dbReference type="Proteomes" id="UP000799438">
    <property type="component" value="Unassembled WGS sequence"/>
</dbReference>
<sequence>MLVESSRERERLIPALLLVLAVAVADAGADVNFQCLGAYQVATPSLGKEEEAVCCCLVRRLRCLSTYLCT</sequence>
<keyword evidence="1" id="KW-0732">Signal</keyword>
<accession>A0A6A6BP97</accession>
<name>A0A6A6BP97_9PEZI</name>
<evidence type="ECO:0000256" key="1">
    <source>
        <dbReference type="SAM" id="SignalP"/>
    </source>
</evidence>
<keyword evidence="3" id="KW-1185">Reference proteome</keyword>
<dbReference type="GeneID" id="54292435"/>
<evidence type="ECO:0000313" key="3">
    <source>
        <dbReference type="Proteomes" id="UP000799438"/>
    </source>
</evidence>
<evidence type="ECO:0000313" key="2">
    <source>
        <dbReference type="EMBL" id="KAF2145959.1"/>
    </source>
</evidence>
<feature type="signal peptide" evidence="1">
    <location>
        <begin position="1"/>
        <end position="29"/>
    </location>
</feature>
<protein>
    <submittedName>
        <fullName evidence="2">Uncharacterized protein</fullName>
    </submittedName>
</protein>